<evidence type="ECO:0000313" key="1">
    <source>
        <dbReference type="EMBL" id="QTR48788.1"/>
    </source>
</evidence>
<accession>A0ABX7X2A1</accession>
<dbReference type="InterPro" id="IPR014060">
    <property type="entry name" value="PglZ"/>
</dbReference>
<gene>
    <name evidence="1" type="primary">pglZ</name>
    <name evidence="1" type="ORF">J8380_10865</name>
</gene>
<name>A0ABX7X2A1_9GAMM</name>
<dbReference type="InterPro" id="IPR017850">
    <property type="entry name" value="Alkaline_phosphatase_core_sf"/>
</dbReference>
<dbReference type="Proteomes" id="UP000672027">
    <property type="component" value="Chromosome"/>
</dbReference>
<keyword evidence="2" id="KW-1185">Reference proteome</keyword>
<organism evidence="1 2">
    <name type="scientific">Candidatus Thiothrix anitrata</name>
    <dbReference type="NCBI Taxonomy" id="2823902"/>
    <lineage>
        <taxon>Bacteria</taxon>
        <taxon>Pseudomonadati</taxon>
        <taxon>Pseudomonadota</taxon>
        <taxon>Gammaproteobacteria</taxon>
        <taxon>Thiotrichales</taxon>
        <taxon>Thiotrichaceae</taxon>
        <taxon>Thiothrix</taxon>
    </lineage>
</organism>
<dbReference type="RefSeq" id="WP_210225669.1">
    <property type="nucleotide sequence ID" value="NZ_CP072800.1"/>
</dbReference>
<dbReference type="SUPFAM" id="SSF53649">
    <property type="entry name" value="Alkaline phosphatase-like"/>
    <property type="match status" value="1"/>
</dbReference>
<proteinExistence type="predicted"/>
<dbReference type="NCBIfam" id="TIGR02687">
    <property type="entry name" value="BREX-1 system phosphatase PglZ type A"/>
    <property type="match status" value="1"/>
</dbReference>
<dbReference type="EMBL" id="CP072800">
    <property type="protein sequence ID" value="QTR48788.1"/>
    <property type="molecule type" value="Genomic_DNA"/>
</dbReference>
<dbReference type="Pfam" id="PF08665">
    <property type="entry name" value="PglZ"/>
    <property type="match status" value="1"/>
</dbReference>
<sequence length="838" mass="96060">MSERITQSLRRLFDKHRIVFWYDTKQELRDAFEAVELDGVVKLEIDNNEFGLKYHILREQPRKSFLLYKAGAQPDDLDNWLLDVQLAEGEFRTDQSALWLGELELPHEFSPLLEQHAFFFENAKRRHALKKQLHADDTLGVVRLKMLAVCAGGDPRIDSITEQLLDALASDKHEAMKLLERCQLDTFFWQQLERHYAYVSDSPSLKDFVISLFGWAYYQTFGELKRHDLPALNGDALVFLKRWKDSRSYQESFEQHSHDCAAILKIEADLQQRGIRDLLELDEFELIEQKLVSALVAAVEKRTETAGDITLWSRQRRMSHWYGKYQHLYTAIEVASQFVSLLDTVQLVAASARVAVQNYTRHWFRLDQLYRQYIHALKVSGQTSLLNSLTVQIENFYTSRYVLPLANAWQQQVDAMQHWQVEGVVPQRQFFSRWVQPHLDKGKKIYVIISDAFRFEAGEEMVSRIRQEDRYHAELDYQLSSLPSYTQLGMAALLPGAHQAAVLAIHADKAAIVSLAGQSTQGTANRDKLLKSQLGARAAAMQGKDWLDMTASECREVLKAHDVIYFYHNRIDHTGDKMQSEGEAFAAVEQTFHDLLQLIKRLVSANATNILITADHGFLYQNRALEESDFLEVRAAGEVYRDRRFLLGDNLAAGNGLKAFTHQQLGLVGEGEVLIPKGIQRLRLQGSGSRFVHGGASLQEVITPVIKVNKKRQSDTRLVAVDILSSTSVITSGQLAVTLYQTEAVTDKLQGRRLRCGIYTEANQLISDRHDVLLDLMADNPREREMKLRFILTQAADQANNQQVILRLDELVSGTTHYQEYKSMRYTLRRSFTSDFDF</sequence>
<reference evidence="1 2" key="1">
    <citation type="submission" date="2021-04" db="EMBL/GenBank/DDBJ databases">
        <title>Genomics, taxonomy and metabolism of representatives of sulfur bacteria of the genus Thiothrix: Thiothrix fructosivorans QT, Thiothrix unzii A1T and three new species, Thiothrix subterranea sp. nov., Thiothrix litoralis sp. nov. and 'Candidatus Thiothrix anitrata' sp. nov.</title>
        <authorList>
            <person name="Ravin N.V."/>
            <person name="Smolyakov D."/>
            <person name="Rudenko T.S."/>
            <person name="Mardanov A.V."/>
            <person name="Beletsky A.V."/>
            <person name="Markov N.D."/>
            <person name="Fomenkov A.I."/>
            <person name="Roberts R.J."/>
            <person name="Karnachuk O.V."/>
            <person name="Novikov A."/>
            <person name="Grabovich M.Y."/>
        </authorList>
    </citation>
    <scope>NUCLEOTIDE SEQUENCE [LARGE SCALE GENOMIC DNA]</scope>
    <source>
        <strain evidence="1 2">A52</strain>
    </source>
</reference>
<evidence type="ECO:0000313" key="2">
    <source>
        <dbReference type="Proteomes" id="UP000672027"/>
    </source>
</evidence>
<protein>
    <submittedName>
        <fullName evidence="1">BREX-1 system phosphatase PglZ type A</fullName>
    </submittedName>
</protein>
<dbReference type="Gene3D" id="3.40.720.10">
    <property type="entry name" value="Alkaline Phosphatase, subunit A"/>
    <property type="match status" value="1"/>
</dbReference>